<reference evidence="2" key="1">
    <citation type="submission" date="2022-03" db="EMBL/GenBank/DDBJ databases">
        <authorList>
            <person name="Alioto T."/>
            <person name="Alioto T."/>
            <person name="Gomez Garrido J."/>
        </authorList>
    </citation>
    <scope>NUCLEOTIDE SEQUENCE</scope>
</reference>
<accession>A0AAD1VR85</accession>
<gene>
    <name evidence="2" type="ORF">PECUL_23A036093</name>
</gene>
<evidence type="ECO:0000313" key="2">
    <source>
        <dbReference type="EMBL" id="CAH2251546.1"/>
    </source>
</evidence>
<feature type="compositionally biased region" description="Polar residues" evidence="1">
    <location>
        <begin position="75"/>
        <end position="91"/>
    </location>
</feature>
<protein>
    <submittedName>
        <fullName evidence="2">Uncharacterized protein</fullName>
    </submittedName>
</protein>
<evidence type="ECO:0000313" key="3">
    <source>
        <dbReference type="Proteomes" id="UP001295444"/>
    </source>
</evidence>
<sequence length="91" mass="10715">MVKDSAKALLWSKLFYYDKANKADTLLARRLKQRSENKQIHKITTPGVTTEDPDEIAKVFQKYFETLYDHDPNTRQHPTSTKTLIDQYLKQ</sequence>
<dbReference type="AlphaFoldDB" id="A0AAD1VR85"/>
<dbReference type="Proteomes" id="UP001295444">
    <property type="component" value="Chromosome 02"/>
</dbReference>
<dbReference type="EMBL" id="OW240913">
    <property type="protein sequence ID" value="CAH2251546.1"/>
    <property type="molecule type" value="Genomic_DNA"/>
</dbReference>
<organism evidence="2 3">
    <name type="scientific">Pelobates cultripes</name>
    <name type="common">Western spadefoot toad</name>
    <dbReference type="NCBI Taxonomy" id="61616"/>
    <lineage>
        <taxon>Eukaryota</taxon>
        <taxon>Metazoa</taxon>
        <taxon>Chordata</taxon>
        <taxon>Craniata</taxon>
        <taxon>Vertebrata</taxon>
        <taxon>Euteleostomi</taxon>
        <taxon>Amphibia</taxon>
        <taxon>Batrachia</taxon>
        <taxon>Anura</taxon>
        <taxon>Pelobatoidea</taxon>
        <taxon>Pelobatidae</taxon>
        <taxon>Pelobates</taxon>
    </lineage>
</organism>
<evidence type="ECO:0000256" key="1">
    <source>
        <dbReference type="SAM" id="MobiDB-lite"/>
    </source>
</evidence>
<keyword evidence="3" id="KW-1185">Reference proteome</keyword>
<name>A0AAD1VR85_PELCU</name>
<feature type="non-terminal residue" evidence="2">
    <location>
        <position position="91"/>
    </location>
</feature>
<proteinExistence type="predicted"/>
<feature type="region of interest" description="Disordered" evidence="1">
    <location>
        <begin position="70"/>
        <end position="91"/>
    </location>
</feature>